<keyword evidence="2" id="KW-1185">Reference proteome</keyword>
<accession>A0A016S7K7</accession>
<reference evidence="2" key="1">
    <citation type="journal article" date="2015" name="Nat. Genet.">
        <title>The genome and transcriptome of the zoonotic hookworm Ancylostoma ceylanicum identify infection-specific gene families.</title>
        <authorList>
            <person name="Schwarz E.M."/>
            <person name="Hu Y."/>
            <person name="Antoshechkin I."/>
            <person name="Miller M.M."/>
            <person name="Sternberg P.W."/>
            <person name="Aroian R.V."/>
        </authorList>
    </citation>
    <scope>NUCLEOTIDE SEQUENCE</scope>
    <source>
        <strain evidence="2">HY135</strain>
    </source>
</reference>
<protein>
    <recommendedName>
        <fullName evidence="3">Reverse transcriptase domain-containing protein</fullName>
    </recommendedName>
</protein>
<dbReference type="OrthoDB" id="5845933at2759"/>
<gene>
    <name evidence="1" type="primary">Acey_s0281.g1264</name>
    <name evidence="1" type="ORF">Y032_0281g1264</name>
</gene>
<dbReference type="AlphaFoldDB" id="A0A016S7K7"/>
<comment type="caution">
    <text evidence="1">The sequence shown here is derived from an EMBL/GenBank/DDBJ whole genome shotgun (WGS) entry which is preliminary data.</text>
</comment>
<proteinExistence type="predicted"/>
<sequence>MKCNMKKTQTMANQWSDNGTIQLDGIPLQKVDSFVYLGREINMKNDLTTGIARRRKAAWAALDSRDYEPDRRCESTGSHISLYGTPGPMLWYRSMD</sequence>
<dbReference type="EMBL" id="JARK01001617">
    <property type="protein sequence ID" value="EYB86342.1"/>
    <property type="molecule type" value="Genomic_DNA"/>
</dbReference>
<evidence type="ECO:0000313" key="1">
    <source>
        <dbReference type="EMBL" id="EYB86342.1"/>
    </source>
</evidence>
<name>A0A016S7K7_9BILA</name>
<evidence type="ECO:0008006" key="3">
    <source>
        <dbReference type="Google" id="ProtNLM"/>
    </source>
</evidence>
<evidence type="ECO:0000313" key="2">
    <source>
        <dbReference type="Proteomes" id="UP000024635"/>
    </source>
</evidence>
<organism evidence="1 2">
    <name type="scientific">Ancylostoma ceylanicum</name>
    <dbReference type="NCBI Taxonomy" id="53326"/>
    <lineage>
        <taxon>Eukaryota</taxon>
        <taxon>Metazoa</taxon>
        <taxon>Ecdysozoa</taxon>
        <taxon>Nematoda</taxon>
        <taxon>Chromadorea</taxon>
        <taxon>Rhabditida</taxon>
        <taxon>Rhabditina</taxon>
        <taxon>Rhabditomorpha</taxon>
        <taxon>Strongyloidea</taxon>
        <taxon>Ancylostomatidae</taxon>
        <taxon>Ancylostomatinae</taxon>
        <taxon>Ancylostoma</taxon>
    </lineage>
</organism>
<dbReference type="Proteomes" id="UP000024635">
    <property type="component" value="Unassembled WGS sequence"/>
</dbReference>